<dbReference type="KEGG" id="mvl:KOY49_00840"/>
<proteinExistence type="predicted"/>
<dbReference type="AlphaFoldDB" id="A0A8F1MAY4"/>
<dbReference type="RefSeq" id="WP_232736326.1">
    <property type="nucleotide sequence ID" value="NZ_CP076459.1"/>
</dbReference>
<sequence length="154" mass="17948">MPSVSLPQIEHDFPELQFKEGEVFSWNPNSQTVYYEKLDSQEDLVQLLHEIAHAKLGHKNYQYDIQLIEMERSAWEYAVDTLAPKYGLTLSMDDDNIQDSLDSYRDWLHKRSLCPQCGAVGLQATSSSYKCINCHSEWRVNQAKSCQLKRYQIK</sequence>
<evidence type="ECO:0008006" key="3">
    <source>
        <dbReference type="Google" id="ProtNLM"/>
    </source>
</evidence>
<reference evidence="1" key="1">
    <citation type="submission" date="2021-06" db="EMBL/GenBank/DDBJ databases">
        <title>An adapted protocol for Saccharibacteria cultivation: two new species join this phylum of Candidate Phyla Radiations.</title>
        <authorList>
            <person name="Ibrahim A."/>
            <person name="Maatouk M."/>
            <person name="Raoult D."/>
            <person name="Bittar F."/>
        </authorList>
    </citation>
    <scope>NUCLEOTIDE SEQUENCE</scope>
    <source>
        <strain evidence="1">IHU2</strain>
    </source>
</reference>
<name>A0A8F1MAY4_9BACT</name>
<organism evidence="1 2">
    <name type="scientific">Candidatus Minimicrobia vallesae</name>
    <dbReference type="NCBI Taxonomy" id="2841264"/>
    <lineage>
        <taxon>Bacteria</taxon>
        <taxon>Candidatus Saccharimonadota</taxon>
        <taxon>Candidatus Saccharimonadota incertae sedis</taxon>
        <taxon>Candidatus Minimicrobia</taxon>
    </lineage>
</organism>
<keyword evidence="2" id="KW-1185">Reference proteome</keyword>
<dbReference type="Proteomes" id="UP000677117">
    <property type="component" value="Chromosome"/>
</dbReference>
<evidence type="ECO:0000313" key="2">
    <source>
        <dbReference type="Proteomes" id="UP000677117"/>
    </source>
</evidence>
<evidence type="ECO:0000313" key="1">
    <source>
        <dbReference type="EMBL" id="QWQ31557.1"/>
    </source>
</evidence>
<gene>
    <name evidence="1" type="ORF">KOY49_00840</name>
</gene>
<protein>
    <recommendedName>
        <fullName evidence="3">IrrE N-terminal-like domain-containing protein</fullName>
    </recommendedName>
</protein>
<accession>A0A8F1MAY4</accession>
<dbReference type="EMBL" id="CP076459">
    <property type="protein sequence ID" value="QWQ31557.1"/>
    <property type="molecule type" value="Genomic_DNA"/>
</dbReference>